<dbReference type="STRING" id="139420.A0A371D119"/>
<reference evidence="2 3" key="1">
    <citation type="journal article" date="2018" name="Biotechnol. Biofuels">
        <title>Integrative visual omics of the white-rot fungus Polyporus brumalis exposes the biotechnological potential of its oxidative enzymes for delignifying raw plant biomass.</title>
        <authorList>
            <person name="Miyauchi S."/>
            <person name="Rancon A."/>
            <person name="Drula E."/>
            <person name="Hage H."/>
            <person name="Chaduli D."/>
            <person name="Favel A."/>
            <person name="Grisel S."/>
            <person name="Henrissat B."/>
            <person name="Herpoel-Gimbert I."/>
            <person name="Ruiz-Duenas F.J."/>
            <person name="Chevret D."/>
            <person name="Hainaut M."/>
            <person name="Lin J."/>
            <person name="Wang M."/>
            <person name="Pangilinan J."/>
            <person name="Lipzen A."/>
            <person name="Lesage-Meessen L."/>
            <person name="Navarro D."/>
            <person name="Riley R."/>
            <person name="Grigoriev I.V."/>
            <person name="Zhou S."/>
            <person name="Raouche S."/>
            <person name="Rosso M.N."/>
        </authorList>
    </citation>
    <scope>NUCLEOTIDE SEQUENCE [LARGE SCALE GENOMIC DNA]</scope>
    <source>
        <strain evidence="2 3">BRFM 1820</strain>
    </source>
</reference>
<dbReference type="OrthoDB" id="5588096at2759"/>
<dbReference type="Proteomes" id="UP000256964">
    <property type="component" value="Unassembled WGS sequence"/>
</dbReference>
<dbReference type="EMBL" id="KZ857429">
    <property type="protein sequence ID" value="RDX46205.1"/>
    <property type="molecule type" value="Genomic_DNA"/>
</dbReference>
<organism evidence="2 3">
    <name type="scientific">Lentinus brumalis</name>
    <dbReference type="NCBI Taxonomy" id="2498619"/>
    <lineage>
        <taxon>Eukaryota</taxon>
        <taxon>Fungi</taxon>
        <taxon>Dikarya</taxon>
        <taxon>Basidiomycota</taxon>
        <taxon>Agaricomycotina</taxon>
        <taxon>Agaricomycetes</taxon>
        <taxon>Polyporales</taxon>
        <taxon>Polyporaceae</taxon>
        <taxon>Lentinus</taxon>
    </lineage>
</organism>
<proteinExistence type="predicted"/>
<dbReference type="SUPFAM" id="SSF57997">
    <property type="entry name" value="Tropomyosin"/>
    <property type="match status" value="1"/>
</dbReference>
<evidence type="ECO:0000256" key="1">
    <source>
        <dbReference type="SAM" id="Coils"/>
    </source>
</evidence>
<gene>
    <name evidence="2" type="ORF">OH76DRAFT_1485638</name>
</gene>
<sequence length="185" mass="21439">MSSWPRQPSLRRWLTSCSCSIRRAGSTQATSPTNTTYSGSSNYDERIRREYEYKIATMQTRITGLERDLQDAQDREQKWMEGEQRVRAMEQELVELRRIAEEKTSSMLSLQQELDALREERARERDMAERQQRQDQEELEALRERCGILESGGGGGGVDSAILDQLRSDMEGLITELTELSRRND</sequence>
<evidence type="ECO:0000313" key="3">
    <source>
        <dbReference type="Proteomes" id="UP000256964"/>
    </source>
</evidence>
<evidence type="ECO:0000313" key="2">
    <source>
        <dbReference type="EMBL" id="RDX46205.1"/>
    </source>
</evidence>
<dbReference type="AlphaFoldDB" id="A0A371D119"/>
<keyword evidence="3" id="KW-1185">Reference proteome</keyword>
<protein>
    <submittedName>
        <fullName evidence="2">Uncharacterized protein</fullName>
    </submittedName>
</protein>
<keyword evidence="1" id="KW-0175">Coiled coil</keyword>
<name>A0A371D119_9APHY</name>
<accession>A0A371D119</accession>
<feature type="coiled-coil region" evidence="1">
    <location>
        <begin position="55"/>
        <end position="183"/>
    </location>
</feature>